<name>A0A7T1KMY3_9RHAB</name>
<dbReference type="KEGG" id="vg:80543368"/>
<evidence type="ECO:0000313" key="10">
    <source>
        <dbReference type="Proteomes" id="UP001162107"/>
    </source>
</evidence>
<comment type="subcellular location">
    <subcellularLocation>
        <location evidence="1">Membrane</location>
        <topology evidence="1">Single-pass type I membrane protein</topology>
    </subcellularLocation>
</comment>
<evidence type="ECO:0000256" key="5">
    <source>
        <dbReference type="ARBA" id="ARBA00023136"/>
    </source>
</evidence>
<dbReference type="GO" id="GO:0016020">
    <property type="term" value="C:membrane"/>
    <property type="evidence" value="ECO:0007669"/>
    <property type="project" value="UniProtKB-SubCell"/>
</dbReference>
<sequence length="519" mass="59955">MMKLLITFTFVWVVALLDCYLIPLCGKNTAWDYIARPHDLCESLKPADSFSIIRSITIEYPAHTDNNHLSKGYLCTKIIRKTICKQYIFFSSVVTHEYSQVQPTDVECRAVFKESRLQLLESLREYPKAICSWGGIPFSITVQTSNEIIIKEYDVQYDPITDQFFDSELNNGVCKSTVCLTQDLSSLWILSNELNKCSPMHKETATIVENYKTTHMSLLMEDVTHFEVTTLCSQKLCGTMGYKTPAGFVFLTDGLKEYSIKSCEENSTNIQEGSQTLLMSSHIKFVEQQLKYLFCLQLTQNISSTQINDVLGILLPVEEGNHFVYQKSFNGSIKRAKCTYIQGYISPHPSHEYIGTTLKGQNQFWKFWETLNPNNDNNTEYFCPSYGPNNIYRNSQCNLVVPYNYGNMIQGSEKYAEFNPLIINQPYESVLQPTHSIQTNDKTSGVFFNWDELMESVNDLINHFNQRVIWVVLLLLIIFSGIIFIYIKYTSLIKTICLDSPFSYRYTNPQNFMEMRYIY</sequence>
<evidence type="ECO:0000256" key="2">
    <source>
        <dbReference type="ARBA" id="ARBA00022692"/>
    </source>
</evidence>
<gene>
    <name evidence="9" type="primary">G</name>
</gene>
<keyword evidence="4 7" id="KW-1133">Transmembrane helix</keyword>
<protein>
    <submittedName>
        <fullName evidence="9">G protein</fullName>
    </submittedName>
</protein>
<keyword evidence="5 7" id="KW-0472">Membrane</keyword>
<proteinExistence type="predicted"/>
<reference evidence="9" key="1">
    <citation type="journal article" date="2021" name="Viruses">
        <title>Novel and diverse non-rabies rhabdoviruses identified in bats with human exposure, South Dakota, USA.</title>
        <authorList>
            <person name="Hause B."/>
        </authorList>
    </citation>
    <scope>NUCLEOTIDE SEQUENCE</scope>
    <source>
        <strain evidence="9">20-13111</strain>
    </source>
</reference>
<dbReference type="Pfam" id="PF00974">
    <property type="entry name" value="Rhabdo_glycop_FD"/>
    <property type="match status" value="1"/>
</dbReference>
<evidence type="ECO:0000259" key="8">
    <source>
        <dbReference type="Pfam" id="PF00974"/>
    </source>
</evidence>
<evidence type="ECO:0000256" key="7">
    <source>
        <dbReference type="SAM" id="Phobius"/>
    </source>
</evidence>
<evidence type="ECO:0000256" key="1">
    <source>
        <dbReference type="ARBA" id="ARBA00004479"/>
    </source>
</evidence>
<keyword evidence="6" id="KW-0325">Glycoprotein</keyword>
<evidence type="ECO:0000256" key="3">
    <source>
        <dbReference type="ARBA" id="ARBA00022729"/>
    </source>
</evidence>
<organism evidence="9 10">
    <name type="scientific">Sodak rhabdovirus 1</name>
    <dbReference type="NCBI Taxonomy" id="2793799"/>
    <lineage>
        <taxon>Viruses</taxon>
        <taxon>Riboviria</taxon>
        <taxon>Orthornavirae</taxon>
        <taxon>Negarnaviricota</taxon>
        <taxon>Haploviricotina</taxon>
        <taxon>Monjiviricetes</taxon>
        <taxon>Mononegavirales</taxon>
        <taxon>Rhabdoviridae</taxon>
        <taxon>Alpharhabdovirinae</taxon>
        <taxon>Alphanemrhavirus</taxon>
        <taxon>Alphanemrhavirus sodak</taxon>
    </lineage>
</organism>
<keyword evidence="2 7" id="KW-0812">Transmembrane</keyword>
<accession>A0A7T1KMY3</accession>
<dbReference type="GeneID" id="80543368"/>
<dbReference type="InterPro" id="IPR001903">
    <property type="entry name" value="Rhabdo_glycop_FD"/>
</dbReference>
<keyword evidence="10" id="KW-1185">Reference proteome</keyword>
<dbReference type="GO" id="GO:0019031">
    <property type="term" value="C:viral envelope"/>
    <property type="evidence" value="ECO:0007669"/>
    <property type="project" value="InterPro"/>
</dbReference>
<evidence type="ECO:0000313" key="9">
    <source>
        <dbReference type="EMBL" id="QPO14170.1"/>
    </source>
</evidence>
<dbReference type="EMBL" id="MT875151">
    <property type="protein sequence ID" value="QPO14170.1"/>
    <property type="molecule type" value="Viral_cRNA"/>
</dbReference>
<keyword evidence="3" id="KW-0732">Signal</keyword>
<feature type="transmembrane region" description="Helical" evidence="7">
    <location>
        <begin position="468"/>
        <end position="487"/>
    </location>
</feature>
<feature type="domain" description="Spike glycoprotein fusion" evidence="8">
    <location>
        <begin position="71"/>
        <end position="174"/>
    </location>
</feature>
<evidence type="ECO:0000256" key="4">
    <source>
        <dbReference type="ARBA" id="ARBA00022989"/>
    </source>
</evidence>
<evidence type="ECO:0000256" key="6">
    <source>
        <dbReference type="ARBA" id="ARBA00023180"/>
    </source>
</evidence>
<dbReference type="Proteomes" id="UP001162107">
    <property type="component" value="Segment"/>
</dbReference>
<dbReference type="RefSeq" id="YP_010804534.1">
    <property type="nucleotide sequence ID" value="NC_077088.1"/>
</dbReference>
<dbReference type="SUPFAM" id="SSF161008">
    <property type="entry name" value="Viral glycoprotein ectodomain-like"/>
    <property type="match status" value="1"/>
</dbReference>